<evidence type="ECO:0000313" key="3">
    <source>
        <dbReference type="Proteomes" id="UP000218069"/>
    </source>
</evidence>
<keyword evidence="3" id="KW-1185">Reference proteome</keyword>
<reference evidence="3" key="1">
    <citation type="submission" date="2017-08" db="EMBL/GenBank/DDBJ databases">
        <authorList>
            <person name="Varghese N."/>
            <person name="Submissions S."/>
        </authorList>
    </citation>
    <scope>NUCLEOTIDE SEQUENCE [LARGE SCALE GENOMIC DNA]</scope>
    <source>
        <strain evidence="3">AP-Melu-1000-B4</strain>
    </source>
</reference>
<keyword evidence="1" id="KW-0472">Membrane</keyword>
<dbReference type="Proteomes" id="UP000218069">
    <property type="component" value="Unassembled WGS sequence"/>
</dbReference>
<name>A0A240DXH8_9BURK</name>
<proteinExistence type="predicted"/>
<dbReference type="Pfam" id="PF14023">
    <property type="entry name" value="Bestrophin-like"/>
    <property type="match status" value="1"/>
</dbReference>
<organism evidence="2 3">
    <name type="scientific">Polynucleobacter meluiroseus</name>
    <dbReference type="NCBI Taxonomy" id="1938814"/>
    <lineage>
        <taxon>Bacteria</taxon>
        <taxon>Pseudomonadati</taxon>
        <taxon>Pseudomonadota</taxon>
        <taxon>Betaproteobacteria</taxon>
        <taxon>Burkholderiales</taxon>
        <taxon>Burkholderiaceae</taxon>
        <taxon>Polynucleobacter</taxon>
    </lineage>
</organism>
<evidence type="ECO:0000256" key="1">
    <source>
        <dbReference type="SAM" id="Phobius"/>
    </source>
</evidence>
<feature type="transmembrane region" description="Helical" evidence="1">
    <location>
        <begin position="149"/>
        <end position="169"/>
    </location>
</feature>
<dbReference type="EMBL" id="OANS01000001">
    <property type="protein sequence ID" value="SNX27693.1"/>
    <property type="molecule type" value="Genomic_DNA"/>
</dbReference>
<feature type="transmembrane region" description="Helical" evidence="1">
    <location>
        <begin position="181"/>
        <end position="200"/>
    </location>
</feature>
<evidence type="ECO:0000313" key="2">
    <source>
        <dbReference type="EMBL" id="SNX27693.1"/>
    </source>
</evidence>
<dbReference type="InterPro" id="IPR025333">
    <property type="entry name" value="DUF4239"/>
</dbReference>
<dbReference type="AlphaFoldDB" id="A0A240DXH8"/>
<accession>A0A240DXH8</accession>
<sequence>MNYFGIVIPEAHSHGEAEVQVNLFAGCAILLIFLLNENQVNHRQLESSAALEASYINSLDCLLLRFGHPQAIALREDAFLYIQSIVEDEWPNLHKGIQSDKTHMLWRSLSRKLIALDPENSRQSLLYQDILTKGDQLPTARESRLQASAVGLPDVFFYAIMVCITLLLIRNGAVIQTSGVTILEALLPIMLGALLALLVITDRPFKGEYCVHPTAFRNAIKSIKTRTS</sequence>
<keyword evidence="1" id="KW-0812">Transmembrane</keyword>
<keyword evidence="1" id="KW-1133">Transmembrane helix</keyword>
<gene>
    <name evidence="2" type="ORF">SAMN06295945_0009</name>
</gene>
<protein>
    <submittedName>
        <fullName evidence="2">Uncharacterized protein</fullName>
    </submittedName>
</protein>